<accession>A0A1I6PZR1</accession>
<dbReference type="Pfam" id="PF22105">
    <property type="entry name" value="DUF6943"/>
    <property type="match status" value="1"/>
</dbReference>
<reference evidence="2" key="1">
    <citation type="submission" date="2016-10" db="EMBL/GenBank/DDBJ databases">
        <authorList>
            <person name="Varghese N."/>
            <person name="Submissions S."/>
        </authorList>
    </citation>
    <scope>NUCLEOTIDE SEQUENCE [LARGE SCALE GENOMIC DNA]</scope>
    <source>
        <strain evidence="2">DSM 24450</strain>
    </source>
</reference>
<dbReference type="AlphaFoldDB" id="A0A1I6PZR1"/>
<dbReference type="InterPro" id="IPR054223">
    <property type="entry name" value="DUF6943"/>
</dbReference>
<name>A0A1I6PZR1_9FLAO</name>
<gene>
    <name evidence="1" type="ORF">SAMN04488006_1367</name>
</gene>
<protein>
    <submittedName>
        <fullName evidence="1">Uncharacterized protein</fullName>
    </submittedName>
</protein>
<evidence type="ECO:0000313" key="1">
    <source>
        <dbReference type="EMBL" id="SFS45652.1"/>
    </source>
</evidence>
<dbReference type="STRING" id="593133.SAMN04488006_1367"/>
<evidence type="ECO:0000313" key="2">
    <source>
        <dbReference type="Proteomes" id="UP000199312"/>
    </source>
</evidence>
<sequence length="212" mass="24353">MFPSPAAQHLSRSSPMGFEKNLHLTNVRLRFFIKTQVVFFSKTLTGDPSQPVTLLSFFFLFQNLCVRNAVKHNFNSVPMSNFEIKTHQPGRTYNTPHFFILSKGLNSGRPMNQPCTNCFVITTAAEPTRESLYYLCLSLKTGQYFSYYLKGSVIPFISISDAKKVINEALQNNQEKQWKMKVEKLKKINAFEDNLKQQLSTIKQLKIALLRS</sequence>
<dbReference type="Proteomes" id="UP000199312">
    <property type="component" value="Unassembled WGS sequence"/>
</dbReference>
<organism evidence="1 2">
    <name type="scientific">Lutibacter maritimus</name>
    <dbReference type="NCBI Taxonomy" id="593133"/>
    <lineage>
        <taxon>Bacteria</taxon>
        <taxon>Pseudomonadati</taxon>
        <taxon>Bacteroidota</taxon>
        <taxon>Flavobacteriia</taxon>
        <taxon>Flavobacteriales</taxon>
        <taxon>Flavobacteriaceae</taxon>
        <taxon>Lutibacter</taxon>
    </lineage>
</organism>
<keyword evidence="2" id="KW-1185">Reference proteome</keyword>
<proteinExistence type="predicted"/>
<dbReference type="EMBL" id="FOZP01000003">
    <property type="protein sequence ID" value="SFS45652.1"/>
    <property type="molecule type" value="Genomic_DNA"/>
</dbReference>